<evidence type="ECO:0000259" key="9">
    <source>
        <dbReference type="PROSITE" id="PS51918"/>
    </source>
</evidence>
<dbReference type="CDD" id="cd01335">
    <property type="entry name" value="Radical_SAM"/>
    <property type="match status" value="1"/>
</dbReference>
<feature type="domain" description="Radical SAM core" evidence="9">
    <location>
        <begin position="22"/>
        <end position="256"/>
    </location>
</feature>
<comment type="similarity">
    <text evidence="8">Belongs to the radical SAM superfamily. 7-carboxy-7-deazaguanine synthase family.</text>
</comment>
<dbReference type="GO" id="GO:1904047">
    <property type="term" value="F:S-adenosyl-L-methionine binding"/>
    <property type="evidence" value="ECO:0007669"/>
    <property type="project" value="UniProtKB-UniRule"/>
</dbReference>
<dbReference type="EMBL" id="CP000828">
    <property type="protein sequence ID" value="ABW27353.1"/>
    <property type="molecule type" value="Genomic_DNA"/>
</dbReference>
<dbReference type="STRING" id="329726.AM1_2342"/>
<dbReference type="GO" id="GO:0000287">
    <property type="term" value="F:magnesium ion binding"/>
    <property type="evidence" value="ECO:0007669"/>
    <property type="project" value="UniProtKB-UniRule"/>
</dbReference>
<accession>B0C252</accession>
<dbReference type="OrthoDB" id="9792276at2"/>
<evidence type="ECO:0000256" key="8">
    <source>
        <dbReference type="HAMAP-Rule" id="MF_00917"/>
    </source>
</evidence>
<dbReference type="GO" id="GO:0008616">
    <property type="term" value="P:tRNA queuosine(34) biosynthetic process"/>
    <property type="evidence" value="ECO:0007669"/>
    <property type="project" value="UniProtKB-UniRule"/>
</dbReference>
<protein>
    <recommendedName>
        <fullName evidence="8">7-carboxy-7-deazaguanine synthase</fullName>
        <shortName evidence="8">CDG synthase</shortName>
        <ecNumber evidence="8">4.3.99.3</ecNumber>
    </recommendedName>
    <alternativeName>
        <fullName evidence="8">Queuosine biosynthesis protein QueE</fullName>
    </alternativeName>
</protein>
<dbReference type="SFLD" id="SFLDS00029">
    <property type="entry name" value="Radical_SAM"/>
    <property type="match status" value="1"/>
</dbReference>
<feature type="binding site" evidence="8">
    <location>
        <position position="31"/>
    </location>
    <ligand>
        <name>substrate</name>
    </ligand>
</feature>
<dbReference type="HOGENOM" id="CLU_066739_1_0_3"/>
<evidence type="ECO:0000256" key="2">
    <source>
        <dbReference type="ARBA" id="ARBA00022691"/>
    </source>
</evidence>
<keyword evidence="8" id="KW-0671">Queuosine biosynthesis</keyword>
<evidence type="ECO:0000313" key="11">
    <source>
        <dbReference type="Proteomes" id="UP000000268"/>
    </source>
</evidence>
<dbReference type="KEGG" id="amr:AM1_2342"/>
<feature type="binding site" evidence="8">
    <location>
        <position position="44"/>
    </location>
    <ligand>
        <name>Mg(2+)</name>
        <dbReference type="ChEBI" id="CHEBI:18420"/>
    </ligand>
</feature>
<dbReference type="PROSITE" id="PS51918">
    <property type="entry name" value="RADICAL_SAM"/>
    <property type="match status" value="1"/>
</dbReference>
<evidence type="ECO:0000256" key="5">
    <source>
        <dbReference type="ARBA" id="ARBA00023004"/>
    </source>
</evidence>
<feature type="binding site" evidence="8">
    <location>
        <position position="39"/>
    </location>
    <ligand>
        <name>[4Fe-4S] cluster</name>
        <dbReference type="ChEBI" id="CHEBI:49883"/>
        <note>4Fe-4S-S-AdoMet</note>
    </ligand>
</feature>
<keyword evidence="11" id="KW-1185">Reference proteome</keyword>
<name>B0C252_ACAM1</name>
<comment type="subunit">
    <text evidence="8">Homodimer.</text>
</comment>
<sequence length="256" mass="28575">MKTASTANLVEIFSAIQGEGLNVGTRQIFIRFGGCDLRCHFCDSAHTWTPKSSCQIEKTPGCRDFARYPNPVTLPQILEWVQDQDLPGMHDSISLTGGEPLLQVAFLQNLLPLLRQQTSLPIYLETGGHHPEALDPLLPHLDSVGMDLKLPSVSGENHWPQHRQSLELCHQAHIDVFCKLIISEKTDWPELVQAAQMVADISPTVLMFLQPVTPLTAQHPVQPPTPDQVLAWQGQLKQMGRQIRVVPQTHKFLGQL</sequence>
<feature type="binding site" evidence="8">
    <location>
        <position position="98"/>
    </location>
    <ligand>
        <name>S-adenosyl-L-methionine</name>
        <dbReference type="ChEBI" id="CHEBI:59789"/>
    </ligand>
</feature>
<dbReference type="InterPro" id="IPR058240">
    <property type="entry name" value="rSAM_sf"/>
</dbReference>
<dbReference type="Pfam" id="PF04055">
    <property type="entry name" value="Radical_SAM"/>
    <property type="match status" value="1"/>
</dbReference>
<dbReference type="AlphaFoldDB" id="B0C252"/>
<dbReference type="Proteomes" id="UP000000268">
    <property type="component" value="Chromosome"/>
</dbReference>
<dbReference type="PIRSF" id="PIRSF000370">
    <property type="entry name" value="QueE"/>
    <property type="match status" value="1"/>
</dbReference>
<feature type="binding site" evidence="8">
    <location>
        <position position="42"/>
    </location>
    <ligand>
        <name>[4Fe-4S] cluster</name>
        <dbReference type="ChEBI" id="CHEBI:49883"/>
        <note>4Fe-4S-S-AdoMet</note>
    </ligand>
</feature>
<keyword evidence="2 8" id="KW-0949">S-adenosyl-L-methionine</keyword>
<dbReference type="Gene3D" id="3.20.20.70">
    <property type="entry name" value="Aldolase class I"/>
    <property type="match status" value="1"/>
</dbReference>
<comment type="cofactor">
    <cofactor evidence="8">
        <name>[4Fe-4S] cluster</name>
        <dbReference type="ChEBI" id="CHEBI:49883"/>
    </cofactor>
    <text evidence="8">Binds 1 [4Fe-4S] cluster. The cluster is coordinated with 3 cysteines and an exchangeable S-adenosyl-L-methionine.</text>
</comment>
<feature type="binding site" evidence="8">
    <location>
        <begin position="16"/>
        <end position="18"/>
    </location>
    <ligand>
        <name>substrate</name>
    </ligand>
</feature>
<feature type="binding site" evidence="8">
    <location>
        <begin position="41"/>
        <end position="43"/>
    </location>
    <ligand>
        <name>S-adenosyl-L-methionine</name>
        <dbReference type="ChEBI" id="CHEBI:59789"/>
    </ligand>
</feature>
<gene>
    <name evidence="8" type="primary">queE</name>
    <name evidence="10" type="ordered locus">AM1_2342</name>
</gene>
<keyword evidence="5 8" id="KW-0408">Iron</keyword>
<evidence type="ECO:0000256" key="7">
    <source>
        <dbReference type="ARBA" id="ARBA00023239"/>
    </source>
</evidence>
<keyword evidence="7 8" id="KW-0456">Lyase</keyword>
<dbReference type="PANTHER" id="PTHR42836:SF1">
    <property type="entry name" value="7-CARBOXY-7-DEAZAGUANINE SYNTHASE"/>
    <property type="match status" value="1"/>
</dbReference>
<comment type="cofactor">
    <cofactor evidence="8">
        <name>Mg(2+)</name>
        <dbReference type="ChEBI" id="CHEBI:18420"/>
    </cofactor>
</comment>
<feature type="binding site" evidence="8">
    <location>
        <position position="96"/>
    </location>
    <ligand>
        <name>substrate</name>
    </ligand>
</feature>
<comment type="cofactor">
    <cofactor evidence="8">
        <name>S-adenosyl-L-methionine</name>
        <dbReference type="ChEBI" id="CHEBI:59789"/>
    </cofactor>
    <text evidence="8">Binds 1 S-adenosyl-L-methionine per subunit.</text>
</comment>
<comment type="function">
    <text evidence="8">Catalyzes the complex heterocyclic radical-mediated conversion of 6-carboxy-5,6,7,8-tetrahydropterin (CPH4) to 7-carboxy-7-deazaguanine (CDG), a step common to the biosynthetic pathways of all 7-deazapurine-containing compounds.</text>
</comment>
<dbReference type="InterPro" id="IPR007197">
    <property type="entry name" value="rSAM"/>
</dbReference>
<evidence type="ECO:0000256" key="4">
    <source>
        <dbReference type="ARBA" id="ARBA00022842"/>
    </source>
</evidence>
<evidence type="ECO:0000256" key="1">
    <source>
        <dbReference type="ARBA" id="ARBA00022485"/>
    </source>
</evidence>
<feature type="binding site" evidence="8">
    <location>
        <position position="35"/>
    </location>
    <ligand>
        <name>[4Fe-4S] cluster</name>
        <dbReference type="ChEBI" id="CHEBI:49883"/>
        <note>4Fe-4S-S-AdoMet</note>
    </ligand>
</feature>
<keyword evidence="6 8" id="KW-0411">Iron-sulfur</keyword>
<dbReference type="HAMAP" id="MF_00917">
    <property type="entry name" value="QueE"/>
    <property type="match status" value="1"/>
</dbReference>
<comment type="pathway">
    <text evidence="8">Purine metabolism; 7-cyano-7-deazaguanine biosynthesis.</text>
</comment>
<dbReference type="GO" id="GO:0016840">
    <property type="term" value="F:carbon-nitrogen lyase activity"/>
    <property type="evidence" value="ECO:0007669"/>
    <property type="project" value="UniProtKB-UniRule"/>
</dbReference>
<evidence type="ECO:0000313" key="10">
    <source>
        <dbReference type="EMBL" id="ABW27353.1"/>
    </source>
</evidence>
<dbReference type="RefSeq" id="WP_012162827.1">
    <property type="nucleotide sequence ID" value="NC_009925.1"/>
</dbReference>
<reference evidence="10 11" key="1">
    <citation type="journal article" date="2008" name="Proc. Natl. Acad. Sci. U.S.A.">
        <title>Niche adaptation and genome expansion in the chlorophyll d-producing cyanobacterium Acaryochloris marina.</title>
        <authorList>
            <person name="Swingley W.D."/>
            <person name="Chen M."/>
            <person name="Cheung P.C."/>
            <person name="Conrad A.L."/>
            <person name="Dejesa L.C."/>
            <person name="Hao J."/>
            <person name="Honchak B.M."/>
            <person name="Karbach L.E."/>
            <person name="Kurdoglu A."/>
            <person name="Lahiri S."/>
            <person name="Mastrian S.D."/>
            <person name="Miyashita H."/>
            <person name="Page L."/>
            <person name="Ramakrishna P."/>
            <person name="Satoh S."/>
            <person name="Sattley W.M."/>
            <person name="Shimada Y."/>
            <person name="Taylor H.L."/>
            <person name="Tomo T."/>
            <person name="Tsuchiya T."/>
            <person name="Wang Z.T."/>
            <person name="Raymond J."/>
            <person name="Mimuro M."/>
            <person name="Blankenship R.E."/>
            <person name="Touchman J.W."/>
        </authorList>
    </citation>
    <scope>NUCLEOTIDE SEQUENCE [LARGE SCALE GENOMIC DNA]</scope>
    <source>
        <strain evidence="11">MBIC 11017</strain>
    </source>
</reference>
<evidence type="ECO:0000256" key="6">
    <source>
        <dbReference type="ARBA" id="ARBA00023014"/>
    </source>
</evidence>
<dbReference type="PANTHER" id="PTHR42836">
    <property type="entry name" value="7-CARBOXY-7-DEAZAGUANINE SYNTHASE"/>
    <property type="match status" value="1"/>
</dbReference>
<organism evidence="10 11">
    <name type="scientific">Acaryochloris marina (strain MBIC 11017)</name>
    <dbReference type="NCBI Taxonomy" id="329726"/>
    <lineage>
        <taxon>Bacteria</taxon>
        <taxon>Bacillati</taxon>
        <taxon>Cyanobacteriota</taxon>
        <taxon>Cyanophyceae</taxon>
        <taxon>Acaryochloridales</taxon>
        <taxon>Acaryochloridaceae</taxon>
        <taxon>Acaryochloris</taxon>
    </lineage>
</organism>
<keyword evidence="3 8" id="KW-0479">Metal-binding</keyword>
<proteinExistence type="inferred from homology"/>
<keyword evidence="4 8" id="KW-0460">Magnesium</keyword>
<dbReference type="eggNOG" id="COG0602">
    <property type="taxonomic scope" value="Bacteria"/>
</dbReference>
<dbReference type="UniPathway" id="UPA00391"/>
<keyword evidence="1 8" id="KW-0004">4Fe-4S</keyword>
<dbReference type="EC" id="4.3.99.3" evidence="8"/>
<dbReference type="InterPro" id="IPR024924">
    <property type="entry name" value="7-CO-7-deazaguanine_synth-like"/>
</dbReference>
<dbReference type="SUPFAM" id="SSF102114">
    <property type="entry name" value="Radical SAM enzymes"/>
    <property type="match status" value="1"/>
</dbReference>
<comment type="catalytic activity">
    <reaction evidence="8">
        <text>6-carboxy-5,6,7,8-tetrahydropterin + H(+) = 7-carboxy-7-carbaguanine + NH4(+)</text>
        <dbReference type="Rhea" id="RHEA:27974"/>
        <dbReference type="ChEBI" id="CHEBI:15378"/>
        <dbReference type="ChEBI" id="CHEBI:28938"/>
        <dbReference type="ChEBI" id="CHEBI:61032"/>
        <dbReference type="ChEBI" id="CHEBI:61036"/>
        <dbReference type="EC" id="4.3.99.3"/>
    </reaction>
</comment>
<dbReference type="InterPro" id="IPR013785">
    <property type="entry name" value="Aldolase_TIM"/>
</dbReference>
<comment type="caution">
    <text evidence="8">Lacks conserved residue(s) required for the propagation of feature annotation.</text>
</comment>
<evidence type="ECO:0000256" key="3">
    <source>
        <dbReference type="ARBA" id="ARBA00022723"/>
    </source>
</evidence>
<dbReference type="GO" id="GO:0051539">
    <property type="term" value="F:4 iron, 4 sulfur cluster binding"/>
    <property type="evidence" value="ECO:0007669"/>
    <property type="project" value="UniProtKB-UniRule"/>
</dbReference>